<evidence type="ECO:0000256" key="1">
    <source>
        <dbReference type="SAM" id="Phobius"/>
    </source>
</evidence>
<gene>
    <name evidence="2" type="ORF">DB43_HK00510</name>
</gene>
<keyword evidence="1" id="KW-0472">Membrane</keyword>
<organism evidence="2 3">
    <name type="scientific">Parachlamydia acanthamoebae</name>
    <dbReference type="NCBI Taxonomy" id="83552"/>
    <lineage>
        <taxon>Bacteria</taxon>
        <taxon>Pseudomonadati</taxon>
        <taxon>Chlamydiota</taxon>
        <taxon>Chlamydiia</taxon>
        <taxon>Parachlamydiales</taxon>
        <taxon>Parachlamydiaceae</taxon>
        <taxon>Parachlamydia</taxon>
    </lineage>
</organism>
<evidence type="ECO:0000313" key="3">
    <source>
        <dbReference type="Proteomes" id="UP000031307"/>
    </source>
</evidence>
<protein>
    <recommendedName>
        <fullName evidence="4">Potassium channel domain-containing protein</fullName>
    </recommendedName>
</protein>
<feature type="transmembrane region" description="Helical" evidence="1">
    <location>
        <begin position="33"/>
        <end position="52"/>
    </location>
</feature>
<keyword evidence="1" id="KW-0812">Transmembrane</keyword>
<name>A0A0C1E9K6_9BACT</name>
<evidence type="ECO:0000313" key="2">
    <source>
        <dbReference type="EMBL" id="KIA76778.1"/>
    </source>
</evidence>
<proteinExistence type="predicted"/>
<accession>A0A0C1E9K6</accession>
<dbReference type="AlphaFoldDB" id="A0A0C1E9K6"/>
<keyword evidence="1" id="KW-1133">Transmembrane helix</keyword>
<dbReference type="PATRIC" id="fig|83552.4.peg.2141"/>
<feature type="transmembrane region" description="Helical" evidence="1">
    <location>
        <begin position="92"/>
        <end position="112"/>
    </location>
</feature>
<reference evidence="2 3" key="1">
    <citation type="journal article" date="2014" name="Mol. Biol. Evol.">
        <title>Massive expansion of Ubiquitination-related gene families within the Chlamydiae.</title>
        <authorList>
            <person name="Domman D."/>
            <person name="Collingro A."/>
            <person name="Lagkouvardos I."/>
            <person name="Gehre L."/>
            <person name="Weinmaier T."/>
            <person name="Rattei T."/>
            <person name="Subtil A."/>
            <person name="Horn M."/>
        </authorList>
    </citation>
    <scope>NUCLEOTIDE SEQUENCE [LARGE SCALE GENOMIC DNA]</scope>
    <source>
        <strain evidence="2 3">OEW1</strain>
    </source>
</reference>
<comment type="caution">
    <text evidence="2">The sequence shown here is derived from an EMBL/GenBank/DDBJ whole genome shotgun (WGS) entry which is preliminary data.</text>
</comment>
<dbReference type="EMBL" id="JSAM01000106">
    <property type="protein sequence ID" value="KIA76778.1"/>
    <property type="molecule type" value="Genomic_DNA"/>
</dbReference>
<sequence>MRKSNRFLRFSMYEHAKSPLLPRRAFYLRLLRNLVWAMSFISFSLCIGMMGYHHFEKMPWIDSFANAAMILSGMGPLGAIQTSGGKLFAGFYALYSGLAFIFALGLIFAPIFHRFLHKFHLEEIEANHKAKSAKLNSNQKG</sequence>
<evidence type="ECO:0008006" key="4">
    <source>
        <dbReference type="Google" id="ProtNLM"/>
    </source>
</evidence>
<dbReference type="Proteomes" id="UP000031307">
    <property type="component" value="Unassembled WGS sequence"/>
</dbReference>